<dbReference type="InterPro" id="IPR008020">
    <property type="entry name" value="G8P"/>
</dbReference>
<sequence length="48" mass="4963">MEGSSGLDVTQIVSQISAQVSNVETIGLAILGVLVVIAGISLLRRVVR</sequence>
<reference evidence="2 3" key="1">
    <citation type="journal article" date="2019" name="Int. J. Syst. Evol. Microbiol.">
        <title>The Global Catalogue of Microorganisms (GCM) 10K type strain sequencing project: providing services to taxonomists for standard genome sequencing and annotation.</title>
        <authorList>
            <consortium name="The Broad Institute Genomics Platform"/>
            <consortium name="The Broad Institute Genome Sequencing Center for Infectious Disease"/>
            <person name="Wu L."/>
            <person name="Ma J."/>
        </authorList>
    </citation>
    <scope>NUCLEOTIDE SEQUENCE [LARGE SCALE GENOMIC DNA]</scope>
    <source>
        <strain evidence="2 3">JCM 16343</strain>
    </source>
</reference>
<keyword evidence="1" id="KW-1133">Transmembrane helix</keyword>
<dbReference type="RefSeq" id="WP_201505709.1">
    <property type="nucleotide sequence ID" value="NZ_BAAAFR010000013.1"/>
</dbReference>
<dbReference type="SUPFAM" id="SSF57987">
    <property type="entry name" value="Inovirus (filamentous phage) major coat protein"/>
    <property type="match status" value="1"/>
</dbReference>
<evidence type="ECO:0000256" key="1">
    <source>
        <dbReference type="SAM" id="Phobius"/>
    </source>
</evidence>
<dbReference type="Pfam" id="PF05356">
    <property type="entry name" value="Phage_Coat_B"/>
    <property type="match status" value="1"/>
</dbReference>
<protein>
    <submittedName>
        <fullName evidence="2">Uncharacterized protein</fullName>
    </submittedName>
</protein>
<gene>
    <name evidence="2" type="ORF">GCM10009129_23430</name>
</gene>
<name>A0ABN0W4P4_9GAMM</name>
<keyword evidence="3" id="KW-1185">Reference proteome</keyword>
<accession>A0ABN0W4P4</accession>
<organism evidence="2 3">
    <name type="scientific">Psychrobacter aestuarii</name>
    <dbReference type="NCBI Taxonomy" id="556327"/>
    <lineage>
        <taxon>Bacteria</taxon>
        <taxon>Pseudomonadati</taxon>
        <taxon>Pseudomonadota</taxon>
        <taxon>Gammaproteobacteria</taxon>
        <taxon>Moraxellales</taxon>
        <taxon>Moraxellaceae</taxon>
        <taxon>Psychrobacter</taxon>
    </lineage>
</organism>
<dbReference type="EMBL" id="BAAAFR010000013">
    <property type="protein sequence ID" value="GAA0324981.1"/>
    <property type="molecule type" value="Genomic_DNA"/>
</dbReference>
<keyword evidence="1" id="KW-0472">Membrane</keyword>
<evidence type="ECO:0000313" key="2">
    <source>
        <dbReference type="EMBL" id="GAA0324981.1"/>
    </source>
</evidence>
<comment type="caution">
    <text evidence="2">The sequence shown here is derived from an EMBL/GenBank/DDBJ whole genome shotgun (WGS) entry which is preliminary data.</text>
</comment>
<dbReference type="Proteomes" id="UP001501787">
    <property type="component" value="Unassembled WGS sequence"/>
</dbReference>
<keyword evidence="1" id="KW-0812">Transmembrane</keyword>
<evidence type="ECO:0000313" key="3">
    <source>
        <dbReference type="Proteomes" id="UP001501787"/>
    </source>
</evidence>
<feature type="transmembrane region" description="Helical" evidence="1">
    <location>
        <begin position="25"/>
        <end position="43"/>
    </location>
</feature>
<proteinExistence type="predicted"/>